<dbReference type="Proteomes" id="UP000035009">
    <property type="component" value="Unassembled WGS sequence"/>
</dbReference>
<comment type="caution">
    <text evidence="3">The sequence shown here is derived from an EMBL/GenBank/DDBJ whole genome shotgun (WGS) entry which is preliminary data.</text>
</comment>
<dbReference type="EMBL" id="BAOP01000004">
    <property type="protein sequence ID" value="GAC78735.1"/>
    <property type="molecule type" value="Genomic_DNA"/>
</dbReference>
<dbReference type="RefSeq" id="WP_008376866.1">
    <property type="nucleotide sequence ID" value="NZ_BAOP01000004.1"/>
</dbReference>
<dbReference type="eggNOG" id="ENOG5032RB5">
    <property type="taxonomic scope" value="Bacteria"/>
</dbReference>
<dbReference type="AlphaFoldDB" id="M3UHC2"/>
<dbReference type="Pfam" id="PF07398">
    <property type="entry name" value="MDMPI_C"/>
    <property type="match status" value="1"/>
</dbReference>
<dbReference type="InterPro" id="IPR024344">
    <property type="entry name" value="MDMPI_metal-binding"/>
</dbReference>
<evidence type="ECO:0000259" key="1">
    <source>
        <dbReference type="Pfam" id="PF07398"/>
    </source>
</evidence>
<dbReference type="Pfam" id="PF11716">
    <property type="entry name" value="MDMPI_N"/>
    <property type="match status" value="1"/>
</dbReference>
<sequence length="270" mass="29338">MKTIVEKTALIDALEAQWQSIDDLVTPLTDEQWTTATGLPGWTVADVVAHVIGTESMLDGRTVESIRDVESLDHVKNPIGVLNENWLDHYRARTRDDVMTDYRALTAKRVADLHALDDDAWNADAVTPVGPESYGRFMRVRNFDCWVHEIDIRDALGLGDPTLSEPARFALAEFAHNLPYVVGKKARVPAGSAVTFEFVGLVPSLTHVAVGERAAVVPGLDRAADVTLRMSVADYARLAGGRPGAATATVVIEGDKAIGDSIADNLHYLI</sequence>
<protein>
    <submittedName>
        <fullName evidence="3">Uncharacterized protein</fullName>
    </submittedName>
</protein>
<dbReference type="InterPro" id="IPR017517">
    <property type="entry name" value="Maleyloyr_isom"/>
</dbReference>
<dbReference type="InterPro" id="IPR034660">
    <property type="entry name" value="DinB/YfiT-like"/>
</dbReference>
<accession>M3UHC2</accession>
<name>M3UHC2_GORML</name>
<evidence type="ECO:0000259" key="2">
    <source>
        <dbReference type="Pfam" id="PF11716"/>
    </source>
</evidence>
<feature type="domain" description="Mycothiol-dependent maleylpyruvate isomerase metal-binding" evidence="2">
    <location>
        <begin position="14"/>
        <end position="153"/>
    </location>
</feature>
<dbReference type="Gene3D" id="1.20.120.450">
    <property type="entry name" value="dinb family like domain"/>
    <property type="match status" value="1"/>
</dbReference>
<feature type="domain" description="MDMPI C-terminal" evidence="1">
    <location>
        <begin position="169"/>
        <end position="257"/>
    </location>
</feature>
<dbReference type="SUPFAM" id="SSF109854">
    <property type="entry name" value="DinB/YfiT-like putative metalloenzymes"/>
    <property type="match status" value="1"/>
</dbReference>
<evidence type="ECO:0000313" key="3">
    <source>
        <dbReference type="EMBL" id="GAC78735.1"/>
    </source>
</evidence>
<dbReference type="STRING" id="410332.SAMN04488550_2860"/>
<dbReference type="OrthoDB" id="154293at2"/>
<proteinExistence type="predicted"/>
<evidence type="ECO:0000313" key="4">
    <source>
        <dbReference type="Proteomes" id="UP000035009"/>
    </source>
</evidence>
<dbReference type="GO" id="GO:0046872">
    <property type="term" value="F:metal ion binding"/>
    <property type="evidence" value="ECO:0007669"/>
    <property type="project" value="InterPro"/>
</dbReference>
<reference evidence="3 4" key="1">
    <citation type="submission" date="2013-02" db="EMBL/GenBank/DDBJ databases">
        <title>Whole genome shotgun sequence of Gordonia malaquae NBRC 108250.</title>
        <authorList>
            <person name="Yoshida I."/>
            <person name="Hosoyama A."/>
            <person name="Tsuchikane K."/>
            <person name="Ando Y."/>
            <person name="Baba S."/>
            <person name="Ohji S."/>
            <person name="Hamada M."/>
            <person name="Tamura T."/>
            <person name="Yamazoe A."/>
            <person name="Yamazaki S."/>
            <person name="Fujita N."/>
        </authorList>
    </citation>
    <scope>NUCLEOTIDE SEQUENCE [LARGE SCALE GENOMIC DNA]</scope>
    <source>
        <strain evidence="3 4">NBRC 108250</strain>
    </source>
</reference>
<organism evidence="3 4">
    <name type="scientific">Gordonia malaquae NBRC 108250</name>
    <dbReference type="NCBI Taxonomy" id="1223542"/>
    <lineage>
        <taxon>Bacteria</taxon>
        <taxon>Bacillati</taxon>
        <taxon>Actinomycetota</taxon>
        <taxon>Actinomycetes</taxon>
        <taxon>Mycobacteriales</taxon>
        <taxon>Gordoniaceae</taxon>
        <taxon>Gordonia</taxon>
    </lineage>
</organism>
<keyword evidence="4" id="KW-1185">Reference proteome</keyword>
<gene>
    <name evidence="3" type="ORF">GM1_004_01800</name>
</gene>
<dbReference type="InterPro" id="IPR010872">
    <property type="entry name" value="MDMPI_C-term_domain"/>
</dbReference>
<dbReference type="NCBIfam" id="TIGR03083">
    <property type="entry name" value="maleylpyruvate isomerase family mycothiol-dependent enzyme"/>
    <property type="match status" value="1"/>
</dbReference>